<evidence type="ECO:0000313" key="14">
    <source>
        <dbReference type="EMBL" id="AJE86724.1"/>
    </source>
</evidence>
<dbReference type="Gene3D" id="3.40.50.10330">
    <property type="entry name" value="Probable inorganic polyphosphate/atp-NAD kinase, domain 1"/>
    <property type="match status" value="1"/>
</dbReference>
<accession>A0A0B5EY29</accession>
<dbReference type="GO" id="GO:0046872">
    <property type="term" value="F:metal ion binding"/>
    <property type="evidence" value="ECO:0007669"/>
    <property type="project" value="UniProtKB-KW"/>
</dbReference>
<dbReference type="NCBIfam" id="TIGR00147">
    <property type="entry name" value="YegS/Rv2252/BmrU family lipid kinase"/>
    <property type="match status" value="1"/>
</dbReference>
<evidence type="ECO:0000256" key="9">
    <source>
        <dbReference type="ARBA" id="ARBA00022842"/>
    </source>
</evidence>
<protein>
    <submittedName>
        <fullName evidence="14">Diacylglycerol kinase family protein</fullName>
    </submittedName>
</protein>
<keyword evidence="10" id="KW-0443">Lipid metabolism</keyword>
<dbReference type="SUPFAM" id="SSF111331">
    <property type="entry name" value="NAD kinase/diacylglycerol kinase-like"/>
    <property type="match status" value="1"/>
</dbReference>
<name>A0A0B5EY29_STRA4</name>
<dbReference type="InterPro" id="IPR045540">
    <property type="entry name" value="YegS/DAGK_C"/>
</dbReference>
<dbReference type="PANTHER" id="PTHR12358">
    <property type="entry name" value="SPHINGOSINE KINASE"/>
    <property type="match status" value="1"/>
</dbReference>
<dbReference type="GO" id="GO:0008654">
    <property type="term" value="P:phospholipid biosynthetic process"/>
    <property type="evidence" value="ECO:0007669"/>
    <property type="project" value="UniProtKB-KW"/>
</dbReference>
<keyword evidence="4" id="KW-0808">Transferase</keyword>
<evidence type="ECO:0000256" key="2">
    <source>
        <dbReference type="ARBA" id="ARBA00005983"/>
    </source>
</evidence>
<dbReference type="Proteomes" id="UP000031523">
    <property type="component" value="Chromosome"/>
</dbReference>
<keyword evidence="12" id="KW-1208">Phospholipid metabolism</keyword>
<evidence type="ECO:0000256" key="10">
    <source>
        <dbReference type="ARBA" id="ARBA00023098"/>
    </source>
</evidence>
<dbReference type="GO" id="GO:0005524">
    <property type="term" value="F:ATP binding"/>
    <property type="evidence" value="ECO:0007669"/>
    <property type="project" value="UniProtKB-KW"/>
</dbReference>
<dbReference type="InterPro" id="IPR050187">
    <property type="entry name" value="Lipid_Phosphate_FormReg"/>
</dbReference>
<dbReference type="PANTHER" id="PTHR12358:SF106">
    <property type="entry name" value="LIPID KINASE YEGS"/>
    <property type="match status" value="1"/>
</dbReference>
<keyword evidence="3" id="KW-0444">Lipid biosynthesis</keyword>
<evidence type="ECO:0000256" key="3">
    <source>
        <dbReference type="ARBA" id="ARBA00022516"/>
    </source>
</evidence>
<keyword evidence="15" id="KW-1185">Reference proteome</keyword>
<evidence type="ECO:0000256" key="4">
    <source>
        <dbReference type="ARBA" id="ARBA00022679"/>
    </source>
</evidence>
<dbReference type="Pfam" id="PF00781">
    <property type="entry name" value="DAGK_cat"/>
    <property type="match status" value="1"/>
</dbReference>
<dbReference type="InterPro" id="IPR016064">
    <property type="entry name" value="NAD/diacylglycerol_kinase_sf"/>
</dbReference>
<evidence type="ECO:0000256" key="5">
    <source>
        <dbReference type="ARBA" id="ARBA00022723"/>
    </source>
</evidence>
<evidence type="ECO:0000256" key="11">
    <source>
        <dbReference type="ARBA" id="ARBA00023209"/>
    </source>
</evidence>
<evidence type="ECO:0000256" key="6">
    <source>
        <dbReference type="ARBA" id="ARBA00022741"/>
    </source>
</evidence>
<evidence type="ECO:0000256" key="7">
    <source>
        <dbReference type="ARBA" id="ARBA00022777"/>
    </source>
</evidence>
<evidence type="ECO:0000259" key="13">
    <source>
        <dbReference type="PROSITE" id="PS50146"/>
    </source>
</evidence>
<dbReference type="AlphaFoldDB" id="A0A0B5EY29"/>
<organism evidence="14 15">
    <name type="scientific">Streptomyces albus (strain ATCC 21838 / DSM 41398 / FERM P-419 / JCM 4703 / NBRC 107858)</name>
    <dbReference type="NCBI Taxonomy" id="1081613"/>
    <lineage>
        <taxon>Bacteria</taxon>
        <taxon>Bacillati</taxon>
        <taxon>Actinomycetota</taxon>
        <taxon>Actinomycetes</taxon>
        <taxon>Kitasatosporales</taxon>
        <taxon>Streptomycetaceae</taxon>
        <taxon>Streptomyces</taxon>
    </lineage>
</organism>
<gene>
    <name evidence="14" type="ORF">SLNWT_6348</name>
</gene>
<dbReference type="PROSITE" id="PS50146">
    <property type="entry name" value="DAGK"/>
    <property type="match status" value="1"/>
</dbReference>
<reference evidence="14 15" key="1">
    <citation type="submission" date="2015-01" db="EMBL/GenBank/DDBJ databases">
        <title>Enhanced salinomycin production by adjusting the supply of polyketide extender units in Streptomyce albus DSM 41398.</title>
        <authorList>
            <person name="Lu C."/>
        </authorList>
    </citation>
    <scope>NUCLEOTIDE SEQUENCE [LARGE SCALE GENOMIC DNA]</scope>
    <source>
        <strain evidence="15">ATCC 21838 / DSM 41398 / FERM P-419 / JCM 4703 / NBRC 107858</strain>
    </source>
</reference>
<dbReference type="GO" id="GO:0004143">
    <property type="term" value="F:ATP-dependent diacylglycerol kinase activity"/>
    <property type="evidence" value="ECO:0007669"/>
    <property type="project" value="TreeGrafter"/>
</dbReference>
<evidence type="ECO:0000256" key="8">
    <source>
        <dbReference type="ARBA" id="ARBA00022840"/>
    </source>
</evidence>
<dbReference type="SMART" id="SM00046">
    <property type="entry name" value="DAGKc"/>
    <property type="match status" value="1"/>
</dbReference>
<dbReference type="KEGG" id="sals:SLNWT_6348"/>
<keyword evidence="11" id="KW-0594">Phospholipid biosynthesis</keyword>
<dbReference type="Gene3D" id="2.60.200.40">
    <property type="match status" value="1"/>
</dbReference>
<evidence type="ECO:0000256" key="12">
    <source>
        <dbReference type="ARBA" id="ARBA00023264"/>
    </source>
</evidence>
<dbReference type="GO" id="GO:0005886">
    <property type="term" value="C:plasma membrane"/>
    <property type="evidence" value="ECO:0007669"/>
    <property type="project" value="TreeGrafter"/>
</dbReference>
<proteinExistence type="inferred from homology"/>
<feature type="domain" description="DAGKc" evidence="13">
    <location>
        <begin position="1"/>
        <end position="130"/>
    </location>
</feature>
<keyword evidence="9" id="KW-0460">Magnesium</keyword>
<comment type="similarity">
    <text evidence="2">Belongs to the diacylglycerol/lipid kinase family.</text>
</comment>
<keyword evidence="6" id="KW-0547">Nucleotide-binding</keyword>
<keyword evidence="5" id="KW-0479">Metal-binding</keyword>
<dbReference type="EMBL" id="CP010519">
    <property type="protein sequence ID" value="AJE86724.1"/>
    <property type="molecule type" value="Genomic_DNA"/>
</dbReference>
<dbReference type="InterPro" id="IPR001206">
    <property type="entry name" value="Diacylglycerol_kinase_cat_dom"/>
</dbReference>
<evidence type="ECO:0000256" key="1">
    <source>
        <dbReference type="ARBA" id="ARBA00001946"/>
    </source>
</evidence>
<comment type="cofactor">
    <cofactor evidence="1">
        <name>Mg(2+)</name>
        <dbReference type="ChEBI" id="CHEBI:18420"/>
    </cofactor>
</comment>
<dbReference type="InterPro" id="IPR017438">
    <property type="entry name" value="ATP-NAD_kinase_N"/>
</dbReference>
<dbReference type="InterPro" id="IPR005218">
    <property type="entry name" value="Diacylglycerol/lipid_kinase"/>
</dbReference>
<sequence length="294" mass="30709">MTGHATLLVNPASAKGGSARVAGEAVRLLGAAGWRTAVISGDDAAQSLAAAREQVAEGTDVLAAVGGDGTVHLGVQAVAGTGVPLGVVPAGTGNDFARMLGIPRTDPAAATRLLMDGRRRTVDLARCGERWFATVLTSGFDALVSHRVNTLNWPRGKARYQLAIALEGLRLRPFPFRILLDGKSVEQEAVLVAVGNTAYYGSGLKICPDAAVDDGLLEVTLLRAAGRRQLIGLLPLLKRGAHLGHPLVETYRAREVEIHAPEVFAYADGEFAGDLPLRITCAPGAATVLVPFES</sequence>
<keyword evidence="7 14" id="KW-0418">Kinase</keyword>
<dbReference type="Pfam" id="PF19279">
    <property type="entry name" value="YegS_C"/>
    <property type="match status" value="1"/>
</dbReference>
<evidence type="ECO:0000313" key="15">
    <source>
        <dbReference type="Proteomes" id="UP000031523"/>
    </source>
</evidence>
<keyword evidence="8" id="KW-0067">ATP-binding</keyword>